<proteinExistence type="inferred from homology"/>
<accession>A0AAW1AZB0</accession>
<dbReference type="GO" id="GO:0005615">
    <property type="term" value="C:extracellular space"/>
    <property type="evidence" value="ECO:0007669"/>
    <property type="project" value="TreeGrafter"/>
</dbReference>
<dbReference type="CDD" id="cd00109">
    <property type="entry name" value="Kunitz-type"/>
    <property type="match status" value="1"/>
</dbReference>
<dbReference type="SUPFAM" id="SSF57362">
    <property type="entry name" value="BPTI-like"/>
    <property type="match status" value="1"/>
</dbReference>
<dbReference type="InterPro" id="IPR036880">
    <property type="entry name" value="Kunitz_BPTI_sf"/>
</dbReference>
<name>A0AAW1AZB0_CROAD</name>
<dbReference type="PROSITE" id="PS00280">
    <property type="entry name" value="BPTI_KUNITZ_1"/>
    <property type="match status" value="1"/>
</dbReference>
<evidence type="ECO:0000256" key="2">
    <source>
        <dbReference type="ARBA" id="ARBA00023157"/>
    </source>
</evidence>
<feature type="chain" id="PRO_5043362606" evidence="3">
    <location>
        <begin position="24"/>
        <end position="85"/>
    </location>
</feature>
<protein>
    <submittedName>
        <fullName evidence="5">BPTI/Kunitz inhibitor domain-containing protein</fullName>
    </submittedName>
</protein>
<evidence type="ECO:0000259" key="4">
    <source>
        <dbReference type="PROSITE" id="PS50279"/>
    </source>
</evidence>
<evidence type="ECO:0000313" key="5">
    <source>
        <dbReference type="EMBL" id="KAK9395078.1"/>
    </source>
</evidence>
<dbReference type="Proteomes" id="UP001474421">
    <property type="component" value="Unassembled WGS sequence"/>
</dbReference>
<dbReference type="PRINTS" id="PR00759">
    <property type="entry name" value="BASICPTASE"/>
</dbReference>
<sequence>MKNLNYMLFAFLLLLCFQDAVCGAYPSMCTNAPIVGSCTTPSRRYFFNRITEKCEKFVYSGCGGNENNFLTMDECIKQCEHAGQR</sequence>
<dbReference type="Gene3D" id="4.10.410.10">
    <property type="entry name" value="Pancreatic trypsin inhibitor Kunitz domain"/>
    <property type="match status" value="1"/>
</dbReference>
<feature type="signal peptide" evidence="3">
    <location>
        <begin position="1"/>
        <end position="23"/>
    </location>
</feature>
<dbReference type="Pfam" id="PF00014">
    <property type="entry name" value="Kunitz_BPTI"/>
    <property type="match status" value="1"/>
</dbReference>
<evidence type="ECO:0000313" key="6">
    <source>
        <dbReference type="Proteomes" id="UP001474421"/>
    </source>
</evidence>
<dbReference type="EMBL" id="JAOTOJ010000010">
    <property type="protein sequence ID" value="KAK9395078.1"/>
    <property type="molecule type" value="Genomic_DNA"/>
</dbReference>
<evidence type="ECO:0000256" key="1">
    <source>
        <dbReference type="ARBA" id="ARBA00008415"/>
    </source>
</evidence>
<keyword evidence="2" id="KW-1015">Disulfide bond</keyword>
<dbReference type="PANTHER" id="PTHR10083:SF374">
    <property type="entry name" value="BPTI_KUNITZ INHIBITOR DOMAIN-CONTAINING PROTEIN"/>
    <property type="match status" value="1"/>
</dbReference>
<comment type="similarity">
    <text evidence="1">Belongs to the venom Kunitz-type family.</text>
</comment>
<dbReference type="InterPro" id="IPR002223">
    <property type="entry name" value="Kunitz_BPTI"/>
</dbReference>
<dbReference type="SMART" id="SM00131">
    <property type="entry name" value="KU"/>
    <property type="match status" value="1"/>
</dbReference>
<dbReference type="InterPro" id="IPR020901">
    <property type="entry name" value="Prtase_inh_Kunz-CS"/>
</dbReference>
<dbReference type="GO" id="GO:0004867">
    <property type="term" value="F:serine-type endopeptidase inhibitor activity"/>
    <property type="evidence" value="ECO:0007669"/>
    <property type="project" value="InterPro"/>
</dbReference>
<organism evidence="5 6">
    <name type="scientific">Crotalus adamanteus</name>
    <name type="common">Eastern diamondback rattlesnake</name>
    <dbReference type="NCBI Taxonomy" id="8729"/>
    <lineage>
        <taxon>Eukaryota</taxon>
        <taxon>Metazoa</taxon>
        <taxon>Chordata</taxon>
        <taxon>Craniata</taxon>
        <taxon>Vertebrata</taxon>
        <taxon>Euteleostomi</taxon>
        <taxon>Lepidosauria</taxon>
        <taxon>Squamata</taxon>
        <taxon>Bifurcata</taxon>
        <taxon>Unidentata</taxon>
        <taxon>Episquamata</taxon>
        <taxon>Toxicofera</taxon>
        <taxon>Serpentes</taxon>
        <taxon>Colubroidea</taxon>
        <taxon>Viperidae</taxon>
        <taxon>Crotalinae</taxon>
        <taxon>Crotalus</taxon>
    </lineage>
</organism>
<dbReference type="PANTHER" id="PTHR10083">
    <property type="entry name" value="KUNITZ-TYPE PROTEASE INHIBITOR-RELATED"/>
    <property type="match status" value="1"/>
</dbReference>
<keyword evidence="3" id="KW-0732">Signal</keyword>
<gene>
    <name evidence="5" type="ORF">NXF25_014424</name>
</gene>
<dbReference type="InterPro" id="IPR050098">
    <property type="entry name" value="TFPI/VKTCI-like"/>
</dbReference>
<comment type="caution">
    <text evidence="5">The sequence shown here is derived from an EMBL/GenBank/DDBJ whole genome shotgun (WGS) entry which is preliminary data.</text>
</comment>
<evidence type="ECO:0000256" key="3">
    <source>
        <dbReference type="SAM" id="SignalP"/>
    </source>
</evidence>
<reference evidence="5 6" key="1">
    <citation type="journal article" date="2024" name="Proc. Natl. Acad. Sci. U.S.A.">
        <title>The genetic regulatory architecture and epigenomic basis for age-related changes in rattlesnake venom.</title>
        <authorList>
            <person name="Hogan M.P."/>
            <person name="Holding M.L."/>
            <person name="Nystrom G.S."/>
            <person name="Colston T.J."/>
            <person name="Bartlett D.A."/>
            <person name="Mason A.J."/>
            <person name="Ellsworth S.A."/>
            <person name="Rautsaw R.M."/>
            <person name="Lawrence K.C."/>
            <person name="Strickland J.L."/>
            <person name="He B."/>
            <person name="Fraser P."/>
            <person name="Margres M.J."/>
            <person name="Gilbert D.M."/>
            <person name="Gibbs H.L."/>
            <person name="Parkinson C.L."/>
            <person name="Rokyta D.R."/>
        </authorList>
    </citation>
    <scope>NUCLEOTIDE SEQUENCE [LARGE SCALE GENOMIC DNA]</scope>
    <source>
        <strain evidence="5">DRR0105</strain>
    </source>
</reference>
<dbReference type="AlphaFoldDB" id="A0AAW1AZB0"/>
<keyword evidence="6" id="KW-1185">Reference proteome</keyword>
<dbReference type="PROSITE" id="PS50279">
    <property type="entry name" value="BPTI_KUNITZ_2"/>
    <property type="match status" value="1"/>
</dbReference>
<feature type="domain" description="BPTI/Kunitz inhibitor" evidence="4">
    <location>
        <begin position="29"/>
        <end position="79"/>
    </location>
</feature>